<dbReference type="OrthoDB" id="9809725at2"/>
<sequence length="385" mass="44051">MSPRIELYDASEIGSYTWPDTEYGRYAKHYLLPMLEQGVERFAGNVHTRMLVLSVDGTPLPITVNEAEYDNSYVCSPYTHYVSYAKQELALLGNRVLIAVLGVLLSGIGLLLKRSRFNRVVHVNNWLLSTNLYPNLDGDQWEAALDKLLSLFPEHAIAFRSLNPTMNFREMERLRARNCLFVPSRQIYLLRTDEGSGFGNAKSRWLLKRDRALAGKHGYEIVGPGSVKEADIPRIAELYRMLYLEKYSWHNPQFTEAFLAQMLSEGTLEIYGFRREDRLDAVLGFYARDGAMTTPLFGYDTSLPQELGLYRMLSALLIDLGIGRGQLLHESSGAAQFKRNRGAVAEIEYTAIHIRHLPLRRRWTWVMLEKLLTGIGIPLLRKFKL</sequence>
<proteinExistence type="predicted"/>
<dbReference type="GO" id="GO:0016740">
    <property type="term" value="F:transferase activity"/>
    <property type="evidence" value="ECO:0007669"/>
    <property type="project" value="UniProtKB-KW"/>
</dbReference>
<evidence type="ECO:0000313" key="2">
    <source>
        <dbReference type="EMBL" id="TVY02029.1"/>
    </source>
</evidence>
<keyword evidence="1" id="KW-1133">Transmembrane helix</keyword>
<evidence type="ECO:0000256" key="1">
    <source>
        <dbReference type="SAM" id="Phobius"/>
    </source>
</evidence>
<feature type="transmembrane region" description="Helical" evidence="1">
    <location>
        <begin position="92"/>
        <end position="112"/>
    </location>
</feature>
<keyword evidence="2" id="KW-0808">Transferase</keyword>
<dbReference type="Proteomes" id="UP000316330">
    <property type="component" value="Unassembled WGS sequence"/>
</dbReference>
<keyword evidence="3" id="KW-1185">Reference proteome</keyword>
<keyword evidence="1" id="KW-0812">Transmembrane</keyword>
<dbReference type="EMBL" id="VNJJ01000003">
    <property type="protein sequence ID" value="TVY02029.1"/>
    <property type="molecule type" value="Genomic_DNA"/>
</dbReference>
<dbReference type="InterPro" id="IPR016181">
    <property type="entry name" value="Acyl_CoA_acyltransferase"/>
</dbReference>
<comment type="caution">
    <text evidence="2">The sequence shown here is derived from an EMBL/GenBank/DDBJ whole genome shotgun (WGS) entry which is preliminary data.</text>
</comment>
<dbReference type="SUPFAM" id="SSF55729">
    <property type="entry name" value="Acyl-CoA N-acyltransferases (Nat)"/>
    <property type="match status" value="1"/>
</dbReference>
<gene>
    <name evidence="2" type="ORF">FPZ45_06195</name>
</gene>
<dbReference type="RefSeq" id="WP_144699514.1">
    <property type="nucleotide sequence ID" value="NZ_VNJJ01000003.1"/>
</dbReference>
<evidence type="ECO:0000313" key="3">
    <source>
        <dbReference type="Proteomes" id="UP000316330"/>
    </source>
</evidence>
<accession>A0A559JQ73</accession>
<protein>
    <submittedName>
        <fullName evidence="2">GNAT family N-acetyltransferase</fullName>
    </submittedName>
</protein>
<name>A0A559JQ73_9BACL</name>
<reference evidence="2 3" key="1">
    <citation type="submission" date="2019-07" db="EMBL/GenBank/DDBJ databases">
        <authorList>
            <person name="Kim J."/>
        </authorList>
    </citation>
    <scope>NUCLEOTIDE SEQUENCE [LARGE SCALE GENOMIC DNA]</scope>
    <source>
        <strain evidence="2 3">G13</strain>
    </source>
</reference>
<organism evidence="2 3">
    <name type="scientific">Cohnella terricola</name>
    <dbReference type="NCBI Taxonomy" id="1289167"/>
    <lineage>
        <taxon>Bacteria</taxon>
        <taxon>Bacillati</taxon>
        <taxon>Bacillota</taxon>
        <taxon>Bacilli</taxon>
        <taxon>Bacillales</taxon>
        <taxon>Paenibacillaceae</taxon>
        <taxon>Cohnella</taxon>
    </lineage>
</organism>
<keyword evidence="1" id="KW-0472">Membrane</keyword>
<dbReference type="AlphaFoldDB" id="A0A559JQ73"/>